<dbReference type="PANTHER" id="PTHR30404">
    <property type="entry name" value="N-ACETYLMURAMOYL-L-ALANINE AMIDASE"/>
    <property type="match status" value="1"/>
</dbReference>
<dbReference type="InterPro" id="IPR050695">
    <property type="entry name" value="N-acetylmuramoyl_amidase_3"/>
</dbReference>
<evidence type="ECO:0000256" key="1">
    <source>
        <dbReference type="SAM" id="MobiDB-lite"/>
    </source>
</evidence>
<dbReference type="InterPro" id="IPR036680">
    <property type="entry name" value="SPOR-like_sf"/>
</dbReference>
<evidence type="ECO:0000259" key="2">
    <source>
        <dbReference type="PROSITE" id="PS51724"/>
    </source>
</evidence>
<gene>
    <name evidence="3" type="ORF">H9742_14275</name>
</gene>
<feature type="region of interest" description="Disordered" evidence="1">
    <location>
        <begin position="187"/>
        <end position="206"/>
    </location>
</feature>
<dbReference type="Proteomes" id="UP000824265">
    <property type="component" value="Unassembled WGS sequence"/>
</dbReference>
<dbReference type="SUPFAM" id="SSF53187">
    <property type="entry name" value="Zn-dependent exopeptidases"/>
    <property type="match status" value="1"/>
</dbReference>
<feature type="compositionally biased region" description="Acidic residues" evidence="1">
    <location>
        <begin position="190"/>
        <end position="201"/>
    </location>
</feature>
<dbReference type="AlphaFoldDB" id="A0A9D1UCW8"/>
<protein>
    <submittedName>
        <fullName evidence="3">N-acetylmuramoyl-L-alanine amidase</fullName>
    </submittedName>
</protein>
<dbReference type="CDD" id="cd02696">
    <property type="entry name" value="MurNAc-LAA"/>
    <property type="match status" value="1"/>
</dbReference>
<accession>A0A9D1UCW8</accession>
<name>A0A9D1UCW8_9FIRM</name>
<dbReference type="Pfam" id="PF01520">
    <property type="entry name" value="Amidase_3"/>
    <property type="match status" value="1"/>
</dbReference>
<dbReference type="InterPro" id="IPR007730">
    <property type="entry name" value="SPOR-like_dom"/>
</dbReference>
<dbReference type="GO" id="GO:0030288">
    <property type="term" value="C:outer membrane-bounded periplasmic space"/>
    <property type="evidence" value="ECO:0007669"/>
    <property type="project" value="TreeGrafter"/>
</dbReference>
<dbReference type="GO" id="GO:0009253">
    <property type="term" value="P:peptidoglycan catabolic process"/>
    <property type="evidence" value="ECO:0007669"/>
    <property type="project" value="InterPro"/>
</dbReference>
<reference evidence="3" key="2">
    <citation type="submission" date="2021-04" db="EMBL/GenBank/DDBJ databases">
        <authorList>
            <person name="Gilroy R."/>
        </authorList>
    </citation>
    <scope>NUCLEOTIDE SEQUENCE</scope>
    <source>
        <strain evidence="3">CHK195-6426</strain>
    </source>
</reference>
<dbReference type="Pfam" id="PF05036">
    <property type="entry name" value="SPOR"/>
    <property type="match status" value="1"/>
</dbReference>
<dbReference type="SUPFAM" id="SSF110997">
    <property type="entry name" value="Sporulation related repeat"/>
    <property type="match status" value="1"/>
</dbReference>
<reference evidence="3" key="1">
    <citation type="journal article" date="2021" name="PeerJ">
        <title>Extensive microbial diversity within the chicken gut microbiome revealed by metagenomics and culture.</title>
        <authorList>
            <person name="Gilroy R."/>
            <person name="Ravi A."/>
            <person name="Getino M."/>
            <person name="Pursley I."/>
            <person name="Horton D.L."/>
            <person name="Alikhan N.F."/>
            <person name="Baker D."/>
            <person name="Gharbi K."/>
            <person name="Hall N."/>
            <person name="Watson M."/>
            <person name="Adriaenssens E.M."/>
            <person name="Foster-Nyarko E."/>
            <person name="Jarju S."/>
            <person name="Secka A."/>
            <person name="Antonio M."/>
            <person name="Oren A."/>
            <person name="Chaudhuri R.R."/>
            <person name="La Ragione R."/>
            <person name="Hildebrand F."/>
            <person name="Pallen M.J."/>
        </authorList>
    </citation>
    <scope>NUCLEOTIDE SEQUENCE</scope>
    <source>
        <strain evidence="3">CHK195-6426</strain>
    </source>
</reference>
<feature type="domain" description="SPOR" evidence="2">
    <location>
        <begin position="208"/>
        <end position="246"/>
    </location>
</feature>
<dbReference type="Gene3D" id="3.30.70.1070">
    <property type="entry name" value="Sporulation related repeat"/>
    <property type="match status" value="1"/>
</dbReference>
<dbReference type="EMBL" id="DXGH01000073">
    <property type="protein sequence ID" value="HIW82663.1"/>
    <property type="molecule type" value="Genomic_DNA"/>
</dbReference>
<dbReference type="GO" id="GO:0042834">
    <property type="term" value="F:peptidoglycan binding"/>
    <property type="evidence" value="ECO:0007669"/>
    <property type="project" value="InterPro"/>
</dbReference>
<evidence type="ECO:0000313" key="3">
    <source>
        <dbReference type="EMBL" id="HIW82663.1"/>
    </source>
</evidence>
<sequence length="246" mass="26286">MRINVHAGHNPDGMTGCGGIGIIKESTENRKVKDEVIRQLQALGHTVYDCTVNDGRNASDVLKKIVAKCNANEVDLDVSIHFNGSRNDYVGDGKTGGTEVFIYSADSAAASYAAGVADAIADLGYTKRKDNTYPVAGVKLRPGLYVLKHTKAPAMLVECCFTDDKDDVERYDYKSMASAIVRGITGTSAADEEAPEEDLTPEEGAVSGEAGQLYRVQVGAYAVKDNAQKMLQKLKAEGFDAIIVSA</sequence>
<evidence type="ECO:0000313" key="4">
    <source>
        <dbReference type="Proteomes" id="UP000824265"/>
    </source>
</evidence>
<dbReference type="PROSITE" id="PS51724">
    <property type="entry name" value="SPOR"/>
    <property type="match status" value="1"/>
</dbReference>
<comment type="caution">
    <text evidence="3">The sequence shown here is derived from an EMBL/GenBank/DDBJ whole genome shotgun (WGS) entry which is preliminary data.</text>
</comment>
<dbReference type="SMART" id="SM00646">
    <property type="entry name" value="Ami_3"/>
    <property type="match status" value="1"/>
</dbReference>
<dbReference type="Gene3D" id="3.40.630.40">
    <property type="entry name" value="Zn-dependent exopeptidases"/>
    <property type="match status" value="1"/>
</dbReference>
<proteinExistence type="predicted"/>
<organism evidence="3 4">
    <name type="scientific">Candidatus Acetatifactor stercoripullorum</name>
    <dbReference type="NCBI Taxonomy" id="2838414"/>
    <lineage>
        <taxon>Bacteria</taxon>
        <taxon>Bacillati</taxon>
        <taxon>Bacillota</taxon>
        <taxon>Clostridia</taxon>
        <taxon>Lachnospirales</taxon>
        <taxon>Lachnospiraceae</taxon>
        <taxon>Acetatifactor</taxon>
    </lineage>
</organism>
<dbReference type="GO" id="GO:0008745">
    <property type="term" value="F:N-acetylmuramoyl-L-alanine amidase activity"/>
    <property type="evidence" value="ECO:0007669"/>
    <property type="project" value="InterPro"/>
</dbReference>
<dbReference type="PANTHER" id="PTHR30404:SF8">
    <property type="entry name" value="AUTOLYSIN PH-RELATED"/>
    <property type="match status" value="1"/>
</dbReference>
<dbReference type="InterPro" id="IPR002508">
    <property type="entry name" value="MurNAc-LAA_cat"/>
</dbReference>